<dbReference type="Gene3D" id="3.40.50.2000">
    <property type="entry name" value="Glycogen Phosphorylase B"/>
    <property type="match status" value="2"/>
</dbReference>
<name>A0AB39V0H0_9GAMM</name>
<keyword evidence="2" id="KW-0808">Transferase</keyword>
<protein>
    <submittedName>
        <fullName evidence="2">Glycosyltransferase</fullName>
        <ecNumber evidence="2">2.4.-.-</ecNumber>
    </submittedName>
</protein>
<dbReference type="PANTHER" id="PTHR45947">
    <property type="entry name" value="SULFOQUINOVOSYL TRANSFERASE SQD2"/>
    <property type="match status" value="1"/>
</dbReference>
<dbReference type="Pfam" id="PF13579">
    <property type="entry name" value="Glyco_trans_4_4"/>
    <property type="match status" value="1"/>
</dbReference>
<sequence>MKILVLASTYPRWRNDNEPGFVHELCRRLAFDAEVRVVCPHDKGAKDTEDLDGVQVYRFRYAPEFLEKLVYNGGILGNLKKSWFKAFLLPFFFLAQWWAVRKQIRTWKPDVVHAHWIIPQGLVAILSGCGKRGKVPLVLTSHGSDLNSLRGFLFLWIKRLVVSRASTLTVMSRAMLGHAAYVAQGKTPVVVRSMGVDLLEHFVPSQNRVSSTQFFKMLFVGRLVENKGVDILIKALPAILKKIPSAQLEIVGFGPCQAALERLAEQLGVSRSILFEGAVPQIHLPDVYRGSHLFVAPFVNEGLGLVLVEALGCGTPVVVSELATCRDVYDGLGSVVTVPPSDPEGLARGVIEAFGRYEALRHRALVERDLIVRRFDWSIVAAEYREILDKAAG</sequence>
<reference evidence="2" key="1">
    <citation type="submission" date="2024-05" db="EMBL/GenBank/DDBJ databases">
        <title>Genome sequencing of novel strain.</title>
        <authorList>
            <person name="Ganbat D."/>
            <person name="Ganbat S."/>
            <person name="Lee S.-J."/>
        </authorList>
    </citation>
    <scope>NUCLEOTIDE SEQUENCE</scope>
    <source>
        <strain evidence="2">SMD15-11</strain>
    </source>
</reference>
<dbReference type="EMBL" id="CP154858">
    <property type="protein sequence ID" value="XDT73535.1"/>
    <property type="molecule type" value="Genomic_DNA"/>
</dbReference>
<feature type="domain" description="Glycosyltransferase subfamily 4-like N-terminal" evidence="1">
    <location>
        <begin position="22"/>
        <end position="179"/>
    </location>
</feature>
<dbReference type="InterPro" id="IPR028098">
    <property type="entry name" value="Glyco_trans_4-like_N"/>
</dbReference>
<dbReference type="EC" id="2.4.-.-" evidence="2"/>
<dbReference type="PANTHER" id="PTHR45947:SF3">
    <property type="entry name" value="SULFOQUINOVOSYL TRANSFERASE SQD2"/>
    <property type="match status" value="1"/>
</dbReference>
<dbReference type="AlphaFoldDB" id="A0AB39V0H0"/>
<dbReference type="Pfam" id="PF13692">
    <property type="entry name" value="Glyco_trans_1_4"/>
    <property type="match status" value="1"/>
</dbReference>
<organism evidence="2">
    <name type="scientific">Thermohahella caldifontis</name>
    <dbReference type="NCBI Taxonomy" id="3142973"/>
    <lineage>
        <taxon>Bacteria</taxon>
        <taxon>Pseudomonadati</taxon>
        <taxon>Pseudomonadota</taxon>
        <taxon>Gammaproteobacteria</taxon>
        <taxon>Oceanospirillales</taxon>
        <taxon>Hahellaceae</taxon>
        <taxon>Thermohahella</taxon>
    </lineage>
</organism>
<accession>A0AB39V0H0</accession>
<evidence type="ECO:0000259" key="1">
    <source>
        <dbReference type="Pfam" id="PF13579"/>
    </source>
</evidence>
<gene>
    <name evidence="2" type="ORF">AAIA72_06085</name>
</gene>
<dbReference type="RefSeq" id="WP_369602521.1">
    <property type="nucleotide sequence ID" value="NZ_CP154858.1"/>
</dbReference>
<evidence type="ECO:0000313" key="2">
    <source>
        <dbReference type="EMBL" id="XDT73535.1"/>
    </source>
</evidence>
<dbReference type="GO" id="GO:0016758">
    <property type="term" value="F:hexosyltransferase activity"/>
    <property type="evidence" value="ECO:0007669"/>
    <property type="project" value="TreeGrafter"/>
</dbReference>
<dbReference type="InterPro" id="IPR050194">
    <property type="entry name" value="Glycosyltransferase_grp1"/>
</dbReference>
<dbReference type="SUPFAM" id="SSF53756">
    <property type="entry name" value="UDP-Glycosyltransferase/glycogen phosphorylase"/>
    <property type="match status" value="1"/>
</dbReference>
<keyword evidence="2" id="KW-0328">Glycosyltransferase</keyword>
<dbReference type="KEGG" id="tcd:AAIA72_06085"/>
<proteinExistence type="predicted"/>